<dbReference type="PROSITE" id="PS01097">
    <property type="entry name" value="HUPF_HYPC"/>
    <property type="match status" value="1"/>
</dbReference>
<evidence type="ECO:0000256" key="1">
    <source>
        <dbReference type="ARBA" id="ARBA00006018"/>
    </source>
</evidence>
<dbReference type="NCBIfam" id="TIGR00074">
    <property type="entry name" value="hypC_hupF"/>
    <property type="match status" value="1"/>
</dbReference>
<dbReference type="Pfam" id="PF01455">
    <property type="entry name" value="HupF_HypC"/>
    <property type="match status" value="1"/>
</dbReference>
<dbReference type="SUPFAM" id="SSF159127">
    <property type="entry name" value="HupF/HypC-like"/>
    <property type="match status" value="1"/>
</dbReference>
<keyword evidence="4" id="KW-1185">Reference proteome</keyword>
<gene>
    <name evidence="3" type="primary">hoxL</name>
    <name evidence="3" type="ORF">Achr_39170</name>
</gene>
<dbReference type="Proteomes" id="UP000068210">
    <property type="component" value="Chromosome"/>
</dbReference>
<name>A0A0C4WKH8_9GAMM</name>
<sequence>MCIGIPLQVLECAPGRALCGDDREARWIDTRLIEPPAPGDWLLVFLGAAREALDAERAAQIRDALCALQAVQAGDLAALDGLFADLDREPQLPPHLQAQLPPKEPNSP</sequence>
<comment type="similarity">
    <text evidence="1">Belongs to the HupF/HypC family.</text>
</comment>
<dbReference type="GO" id="GO:0003677">
    <property type="term" value="F:DNA binding"/>
    <property type="evidence" value="ECO:0007669"/>
    <property type="project" value="UniProtKB-KW"/>
</dbReference>
<organism evidence="3 4">
    <name type="scientific">Azotobacter chroococcum NCIMB 8003</name>
    <dbReference type="NCBI Taxonomy" id="1328314"/>
    <lineage>
        <taxon>Bacteria</taxon>
        <taxon>Pseudomonadati</taxon>
        <taxon>Pseudomonadota</taxon>
        <taxon>Gammaproteobacteria</taxon>
        <taxon>Pseudomonadales</taxon>
        <taxon>Pseudomonadaceae</taxon>
        <taxon>Azotobacter</taxon>
    </lineage>
</organism>
<dbReference type="PRINTS" id="PR00445">
    <property type="entry name" value="HUPFHYPC"/>
</dbReference>
<dbReference type="KEGG" id="acx:Achr_39170"/>
<dbReference type="GO" id="GO:1902670">
    <property type="term" value="F:carbon dioxide binding"/>
    <property type="evidence" value="ECO:0007669"/>
    <property type="project" value="TreeGrafter"/>
</dbReference>
<feature type="region of interest" description="Disordered" evidence="2">
    <location>
        <begin position="88"/>
        <end position="108"/>
    </location>
</feature>
<evidence type="ECO:0000313" key="4">
    <source>
        <dbReference type="Proteomes" id="UP000068210"/>
    </source>
</evidence>
<dbReference type="Gene3D" id="2.30.30.140">
    <property type="match status" value="1"/>
</dbReference>
<dbReference type="HOGENOM" id="CLU_159381_0_0_6"/>
<dbReference type="PANTHER" id="PTHR35177:SF1">
    <property type="entry name" value="HYDROGENASE MATURATION FACTOR HYPC"/>
    <property type="match status" value="1"/>
</dbReference>
<dbReference type="RefSeq" id="WP_039806923.1">
    <property type="nucleotide sequence ID" value="NZ_CP010415.1"/>
</dbReference>
<keyword evidence="3" id="KW-0371">Homeobox</keyword>
<evidence type="ECO:0000313" key="3">
    <source>
        <dbReference type="EMBL" id="AJE23303.1"/>
    </source>
</evidence>
<proteinExistence type="inferred from homology"/>
<evidence type="ECO:0000256" key="2">
    <source>
        <dbReference type="SAM" id="MobiDB-lite"/>
    </source>
</evidence>
<dbReference type="EMBL" id="CP010415">
    <property type="protein sequence ID" value="AJE23303.1"/>
    <property type="molecule type" value="Genomic_DNA"/>
</dbReference>
<dbReference type="AlphaFoldDB" id="A0A0C4WKH8"/>
<dbReference type="InterPro" id="IPR001109">
    <property type="entry name" value="Hydrogenase_HupF/HypC"/>
</dbReference>
<dbReference type="SMR" id="A0A0C4WKH8"/>
<reference evidence="3 4" key="1">
    <citation type="journal article" date="2015" name="PLoS ONE">
        <title>Azotobacter Genomes: The Genome of Azotobacter chroococcum NCIMB 8003 (ATCC 4412).</title>
        <authorList>
            <person name="Robson R.L."/>
            <person name="Jones R."/>
            <person name="Robson R.M."/>
            <person name="Schwartz A."/>
            <person name="Richardson T.H."/>
        </authorList>
    </citation>
    <scope>NUCLEOTIDE SEQUENCE [LARGE SCALE GENOMIC DNA]</scope>
    <source>
        <strain evidence="3 4">NCIMB 8003</strain>
    </source>
</reference>
<dbReference type="GO" id="GO:0005506">
    <property type="term" value="F:iron ion binding"/>
    <property type="evidence" value="ECO:0007669"/>
    <property type="project" value="TreeGrafter"/>
</dbReference>
<dbReference type="PANTHER" id="PTHR35177">
    <property type="entry name" value="HYDROGENASE MATURATION FACTOR HYBG"/>
    <property type="match status" value="1"/>
</dbReference>
<dbReference type="STRING" id="1328314.Achr_39170"/>
<dbReference type="GO" id="GO:0051604">
    <property type="term" value="P:protein maturation"/>
    <property type="evidence" value="ECO:0007669"/>
    <property type="project" value="TreeGrafter"/>
</dbReference>
<accession>A0A0C4WKH8</accession>
<dbReference type="InterPro" id="IPR019812">
    <property type="entry name" value="Hydgase_assmbl_chp_CS"/>
</dbReference>
<protein>
    <submittedName>
        <fullName evidence="3">Hydrogenase assembly chaperone HoxL (HypC/HupF family)</fullName>
    </submittedName>
</protein>